<feature type="region of interest" description="Disordered" evidence="15">
    <location>
        <begin position="95"/>
        <end position="147"/>
    </location>
</feature>
<keyword evidence="7" id="KW-0460">Magnesium</keyword>
<dbReference type="PROSITE" id="PS50994">
    <property type="entry name" value="INTEGRASE"/>
    <property type="match status" value="1"/>
</dbReference>
<dbReference type="InterPro" id="IPR012337">
    <property type="entry name" value="RNaseH-like_sf"/>
</dbReference>
<keyword evidence="2" id="KW-0548">Nucleotidyltransferase</keyword>
<dbReference type="GO" id="GO:0032196">
    <property type="term" value="P:transposition"/>
    <property type="evidence" value="ECO:0007669"/>
    <property type="project" value="UniProtKB-KW"/>
</dbReference>
<dbReference type="GO" id="GO:0003964">
    <property type="term" value="F:RNA-directed DNA polymerase activity"/>
    <property type="evidence" value="ECO:0007669"/>
    <property type="project" value="UniProtKB-KW"/>
</dbReference>
<comment type="catalytic activity">
    <reaction evidence="14">
        <text>DNA(n) + a 2'-deoxyribonucleoside 5'-triphosphate = DNA(n+1) + diphosphate</text>
        <dbReference type="Rhea" id="RHEA:22508"/>
        <dbReference type="Rhea" id="RHEA-COMP:17339"/>
        <dbReference type="Rhea" id="RHEA-COMP:17340"/>
        <dbReference type="ChEBI" id="CHEBI:33019"/>
        <dbReference type="ChEBI" id="CHEBI:61560"/>
        <dbReference type="ChEBI" id="CHEBI:173112"/>
        <dbReference type="EC" id="2.7.7.7"/>
    </reaction>
</comment>
<evidence type="ECO:0000256" key="15">
    <source>
        <dbReference type="SAM" id="MobiDB-lite"/>
    </source>
</evidence>
<evidence type="ECO:0000256" key="14">
    <source>
        <dbReference type="ARBA" id="ARBA00049244"/>
    </source>
</evidence>
<reference evidence="17 18" key="1">
    <citation type="submission" date="2017-11" db="EMBL/GenBank/DDBJ databases">
        <title>De novo assembly and phasing of dikaryotic genomes from two isolates of Puccinia coronata f. sp. avenae, the causal agent of oat crown rust.</title>
        <authorList>
            <person name="Miller M.E."/>
            <person name="Zhang Y."/>
            <person name="Omidvar V."/>
            <person name="Sperschneider J."/>
            <person name="Schwessinger B."/>
            <person name="Raley C."/>
            <person name="Palmer J.M."/>
            <person name="Garnica D."/>
            <person name="Upadhyaya N."/>
            <person name="Rathjen J."/>
            <person name="Taylor J.M."/>
            <person name="Park R.F."/>
            <person name="Dodds P.N."/>
            <person name="Hirsch C.D."/>
            <person name="Kianian S.F."/>
            <person name="Figueroa M."/>
        </authorList>
    </citation>
    <scope>NUCLEOTIDE SEQUENCE [LARGE SCALE GENOMIC DNA]</scope>
    <source>
        <strain evidence="17">12NC29</strain>
    </source>
</reference>
<evidence type="ECO:0000256" key="9">
    <source>
        <dbReference type="ARBA" id="ARBA00022908"/>
    </source>
</evidence>
<dbReference type="InterPro" id="IPR001584">
    <property type="entry name" value="Integrase_cat-core"/>
</dbReference>
<dbReference type="STRING" id="200324.A0A2N5TVK7"/>
<keyword evidence="12" id="KW-0233">DNA recombination</keyword>
<evidence type="ECO:0000259" key="16">
    <source>
        <dbReference type="PROSITE" id="PS50994"/>
    </source>
</evidence>
<dbReference type="Gene3D" id="3.30.420.10">
    <property type="entry name" value="Ribonuclease H-like superfamily/Ribonuclease H"/>
    <property type="match status" value="1"/>
</dbReference>
<evidence type="ECO:0000256" key="11">
    <source>
        <dbReference type="ARBA" id="ARBA00022932"/>
    </source>
</evidence>
<dbReference type="EMBL" id="PGCJ01000409">
    <property type="protein sequence ID" value="PLW29478.1"/>
    <property type="molecule type" value="Genomic_DNA"/>
</dbReference>
<dbReference type="GO" id="GO:0006310">
    <property type="term" value="P:DNA recombination"/>
    <property type="evidence" value="ECO:0007669"/>
    <property type="project" value="UniProtKB-KW"/>
</dbReference>
<keyword evidence="11" id="KW-0808">Transferase</keyword>
<keyword evidence="3" id="KW-0540">Nuclease</keyword>
<dbReference type="AlphaFoldDB" id="A0A2N5TVK7"/>
<dbReference type="GO" id="GO:0005634">
    <property type="term" value="C:nucleus"/>
    <property type="evidence" value="ECO:0007669"/>
    <property type="project" value="UniProtKB-ARBA"/>
</dbReference>
<dbReference type="PANTHER" id="PTHR42648:SF11">
    <property type="entry name" value="TRANSPOSON TY4-P GAG-POL POLYPROTEIN"/>
    <property type="match status" value="1"/>
</dbReference>
<feature type="domain" description="Integrase catalytic" evidence="16">
    <location>
        <begin position="451"/>
        <end position="615"/>
    </location>
</feature>
<dbReference type="Proteomes" id="UP000235388">
    <property type="component" value="Unassembled WGS sequence"/>
</dbReference>
<evidence type="ECO:0000256" key="12">
    <source>
        <dbReference type="ARBA" id="ARBA00023172"/>
    </source>
</evidence>
<organism evidence="17 18">
    <name type="scientific">Puccinia coronata f. sp. avenae</name>
    <dbReference type="NCBI Taxonomy" id="200324"/>
    <lineage>
        <taxon>Eukaryota</taxon>
        <taxon>Fungi</taxon>
        <taxon>Dikarya</taxon>
        <taxon>Basidiomycota</taxon>
        <taxon>Pucciniomycotina</taxon>
        <taxon>Pucciniomycetes</taxon>
        <taxon>Pucciniales</taxon>
        <taxon>Pucciniaceae</taxon>
        <taxon>Puccinia</taxon>
    </lineage>
</organism>
<dbReference type="OrthoDB" id="2506384at2759"/>
<evidence type="ECO:0000256" key="6">
    <source>
        <dbReference type="ARBA" id="ARBA00022801"/>
    </source>
</evidence>
<keyword evidence="4" id="KW-0479">Metal-binding</keyword>
<dbReference type="InterPro" id="IPR039537">
    <property type="entry name" value="Retrotran_Ty1/copia-like"/>
</dbReference>
<dbReference type="GO" id="GO:0015074">
    <property type="term" value="P:DNA integration"/>
    <property type="evidence" value="ECO:0007669"/>
    <property type="project" value="UniProtKB-KW"/>
</dbReference>
<evidence type="ECO:0000313" key="18">
    <source>
        <dbReference type="Proteomes" id="UP000235388"/>
    </source>
</evidence>
<evidence type="ECO:0000256" key="10">
    <source>
        <dbReference type="ARBA" id="ARBA00022918"/>
    </source>
</evidence>
<name>A0A2N5TVK7_9BASI</name>
<evidence type="ECO:0000256" key="4">
    <source>
        <dbReference type="ARBA" id="ARBA00022723"/>
    </source>
</evidence>
<keyword evidence="11" id="KW-0239">DNA-directed DNA polymerase</keyword>
<keyword evidence="8" id="KW-0694">RNA-binding</keyword>
<evidence type="ECO:0000313" key="17">
    <source>
        <dbReference type="EMBL" id="PLW29478.1"/>
    </source>
</evidence>
<dbReference type="GO" id="GO:0004519">
    <property type="term" value="F:endonuclease activity"/>
    <property type="evidence" value="ECO:0007669"/>
    <property type="project" value="UniProtKB-KW"/>
</dbReference>
<keyword evidence="9" id="KW-0229">DNA integration</keyword>
<evidence type="ECO:0000256" key="2">
    <source>
        <dbReference type="ARBA" id="ARBA00022695"/>
    </source>
</evidence>
<comment type="catalytic activity">
    <reaction evidence="13">
        <text>DNA(n) + a 2'-deoxyribonucleoside 5'-triphosphate = DNA(n+1) + diphosphate</text>
        <dbReference type="Rhea" id="RHEA:22508"/>
        <dbReference type="Rhea" id="RHEA-COMP:17339"/>
        <dbReference type="Rhea" id="RHEA-COMP:17340"/>
        <dbReference type="ChEBI" id="CHEBI:33019"/>
        <dbReference type="ChEBI" id="CHEBI:61560"/>
        <dbReference type="ChEBI" id="CHEBI:173112"/>
        <dbReference type="EC" id="2.7.7.49"/>
    </reaction>
</comment>
<evidence type="ECO:0000256" key="5">
    <source>
        <dbReference type="ARBA" id="ARBA00022759"/>
    </source>
</evidence>
<gene>
    <name evidence="17" type="ORF">PCANC_26056</name>
</gene>
<accession>A0A2N5TVK7</accession>
<dbReference type="PANTHER" id="PTHR42648">
    <property type="entry name" value="TRANSPOSASE, PUTATIVE-RELATED"/>
    <property type="match status" value="1"/>
</dbReference>
<evidence type="ECO:0000256" key="1">
    <source>
        <dbReference type="ARBA" id="ARBA00022578"/>
    </source>
</evidence>
<keyword evidence="6" id="KW-0378">Hydrolase</keyword>
<feature type="compositionally biased region" description="Polar residues" evidence="15">
    <location>
        <begin position="131"/>
        <end position="147"/>
    </location>
</feature>
<evidence type="ECO:0000256" key="3">
    <source>
        <dbReference type="ARBA" id="ARBA00022722"/>
    </source>
</evidence>
<keyword evidence="10" id="KW-0695">RNA-directed DNA polymerase</keyword>
<dbReference type="GO" id="GO:0003887">
    <property type="term" value="F:DNA-directed DNA polymerase activity"/>
    <property type="evidence" value="ECO:0007669"/>
    <property type="project" value="UniProtKB-KW"/>
</dbReference>
<keyword evidence="5" id="KW-0255">Endonuclease</keyword>
<dbReference type="SUPFAM" id="SSF53098">
    <property type="entry name" value="Ribonuclease H-like"/>
    <property type="match status" value="1"/>
</dbReference>
<evidence type="ECO:0000256" key="7">
    <source>
        <dbReference type="ARBA" id="ARBA00022842"/>
    </source>
</evidence>
<proteinExistence type="predicted"/>
<keyword evidence="18" id="KW-1185">Reference proteome</keyword>
<dbReference type="GO" id="GO:0003723">
    <property type="term" value="F:RNA binding"/>
    <property type="evidence" value="ECO:0007669"/>
    <property type="project" value="UniProtKB-KW"/>
</dbReference>
<keyword evidence="1" id="KW-0815">Transposition</keyword>
<dbReference type="GO" id="GO:0016787">
    <property type="term" value="F:hydrolase activity"/>
    <property type="evidence" value="ECO:0007669"/>
    <property type="project" value="UniProtKB-KW"/>
</dbReference>
<sequence length="615" mass="68161">MVYQAGKSLSDHIKRFKAAYTALIEQTASQRNDFGTVTSYMATALFLQSLENDTELTAVIQTCCNLKPFNLKLVTNCVQNEAFCQINRAENVSTVMFTSGPPPQSQSKNAKKKSKQSDGLKPKAVAPTLNPPQASTVSSSKPGFETSAQPKKLARNHLISLTVKHLSPQFTVEYVLFARSIPNIHSITTISILVISCNKVILLIFLQFLQFQRLENTVGEIAEFMKKLSASNMLGMVHSSEPVSTSSSGVFDYNSERSAYFISTIQHASREYFSRFLVFDTGATQACVMNLKLLHNLEPLNGHFLNTFSSPIKATHSGTLKVGDFHISPVYFVPSGCANVISATQLLDHGLKPQFKTDQFLIKNGDKIFASFARVGKLFLTPVSEYINVVNMSIPDIFDWHFALGHASDKYVELFIKHNNLKHSNYTVSATCKVCMHAKIHRSPHSRKLLSSAMPFHRVHTDVLQLSPVSKYGYKYVLVIVNDASRFNRIYLLKAKSESESKLLEFCAELKNKINRVPAYLHSDCGGKFSSLSFLAKLKEFGVSIERGPADSLQTNGVAKQFNGVLLEKGQMYAPSITGSSIYVARSGTPCLDFTQCTAPRCSRLAIPDLRINSP</sequence>
<dbReference type="InterPro" id="IPR036397">
    <property type="entry name" value="RNaseH_sf"/>
</dbReference>
<comment type="caution">
    <text evidence="17">The sequence shown here is derived from an EMBL/GenBank/DDBJ whole genome shotgun (WGS) entry which is preliminary data.</text>
</comment>
<dbReference type="GO" id="GO:0046872">
    <property type="term" value="F:metal ion binding"/>
    <property type="evidence" value="ECO:0007669"/>
    <property type="project" value="UniProtKB-KW"/>
</dbReference>
<evidence type="ECO:0000256" key="8">
    <source>
        <dbReference type="ARBA" id="ARBA00022884"/>
    </source>
</evidence>
<protein>
    <recommendedName>
        <fullName evidence="16">Integrase catalytic domain-containing protein</fullName>
    </recommendedName>
</protein>
<evidence type="ECO:0000256" key="13">
    <source>
        <dbReference type="ARBA" id="ARBA00048173"/>
    </source>
</evidence>